<evidence type="ECO:0000313" key="3">
    <source>
        <dbReference type="Proteomes" id="UP000886998"/>
    </source>
</evidence>
<evidence type="ECO:0000256" key="1">
    <source>
        <dbReference type="SAM" id="MobiDB-lite"/>
    </source>
</evidence>
<dbReference type="Proteomes" id="UP000886998">
    <property type="component" value="Unassembled WGS sequence"/>
</dbReference>
<protein>
    <submittedName>
        <fullName evidence="2">Uncharacterized protein</fullName>
    </submittedName>
</protein>
<dbReference type="EMBL" id="BMAV01020692">
    <property type="protein sequence ID" value="GFY74345.1"/>
    <property type="molecule type" value="Genomic_DNA"/>
</dbReference>
<feature type="region of interest" description="Disordered" evidence="1">
    <location>
        <begin position="63"/>
        <end position="100"/>
    </location>
</feature>
<feature type="compositionally biased region" description="Polar residues" evidence="1">
    <location>
        <begin position="71"/>
        <end position="82"/>
    </location>
</feature>
<name>A0A8X7CQD4_9ARAC</name>
<proteinExistence type="predicted"/>
<reference evidence="2" key="1">
    <citation type="submission" date="2020-08" db="EMBL/GenBank/DDBJ databases">
        <title>Multicomponent nature underlies the extraordinary mechanical properties of spider dragline silk.</title>
        <authorList>
            <person name="Kono N."/>
            <person name="Nakamura H."/>
            <person name="Mori M."/>
            <person name="Yoshida Y."/>
            <person name="Ohtoshi R."/>
            <person name="Malay A.D."/>
            <person name="Moran D.A.P."/>
            <person name="Tomita M."/>
            <person name="Numata K."/>
            <person name="Arakawa K."/>
        </authorList>
    </citation>
    <scope>NUCLEOTIDE SEQUENCE</scope>
</reference>
<gene>
    <name evidence="2" type="ORF">TNIN_440431</name>
</gene>
<sequence>MQPHCSSISNGRNLFDAALFRRSISNGGAGLEPGGNKSGHQQAENLLGTALFSISNGGAGLEQKETVRQVGHQQAETSSMQPCSEPFSNGGAGLEPRAEDKWFSSRQKPLRCSPVPVFLMVELDWSKLRQVDTSRQKPL</sequence>
<evidence type="ECO:0000313" key="2">
    <source>
        <dbReference type="EMBL" id="GFY74345.1"/>
    </source>
</evidence>
<organism evidence="2 3">
    <name type="scientific">Trichonephila inaurata madagascariensis</name>
    <dbReference type="NCBI Taxonomy" id="2747483"/>
    <lineage>
        <taxon>Eukaryota</taxon>
        <taxon>Metazoa</taxon>
        <taxon>Ecdysozoa</taxon>
        <taxon>Arthropoda</taxon>
        <taxon>Chelicerata</taxon>
        <taxon>Arachnida</taxon>
        <taxon>Araneae</taxon>
        <taxon>Araneomorphae</taxon>
        <taxon>Entelegynae</taxon>
        <taxon>Araneoidea</taxon>
        <taxon>Nephilidae</taxon>
        <taxon>Trichonephila</taxon>
        <taxon>Trichonephila inaurata</taxon>
    </lineage>
</organism>
<dbReference type="AlphaFoldDB" id="A0A8X7CQD4"/>
<accession>A0A8X7CQD4</accession>
<keyword evidence="3" id="KW-1185">Reference proteome</keyword>
<comment type="caution">
    <text evidence="2">The sequence shown here is derived from an EMBL/GenBank/DDBJ whole genome shotgun (WGS) entry which is preliminary data.</text>
</comment>